<feature type="domain" description="Gamma-glutamylcyclotransferase AIG2-like" evidence="3">
    <location>
        <begin position="3"/>
        <end position="97"/>
    </location>
</feature>
<dbReference type="PANTHER" id="PTHR31544:SF2">
    <property type="entry name" value="AIG2-LIKE PROTEIN D"/>
    <property type="match status" value="1"/>
</dbReference>
<comment type="caution">
    <text evidence="4">The sequence shown here is derived from an EMBL/GenBank/DDBJ whole genome shotgun (WGS) entry which is preliminary data.</text>
</comment>
<evidence type="ECO:0000256" key="2">
    <source>
        <dbReference type="ARBA" id="ARBA00030602"/>
    </source>
</evidence>
<keyword evidence="1" id="KW-0808">Transferase</keyword>
<name>A0ABU5MUZ4_9BACT</name>
<dbReference type="PANTHER" id="PTHR31544">
    <property type="entry name" value="AIG2-LIKE PROTEIN D"/>
    <property type="match status" value="1"/>
</dbReference>
<evidence type="ECO:0000259" key="3">
    <source>
        <dbReference type="Pfam" id="PF06094"/>
    </source>
</evidence>
<dbReference type="EMBL" id="JARVCO010000007">
    <property type="protein sequence ID" value="MDZ8117982.1"/>
    <property type="molecule type" value="Genomic_DNA"/>
</dbReference>
<dbReference type="Proteomes" id="UP001290861">
    <property type="component" value="Unassembled WGS sequence"/>
</dbReference>
<dbReference type="InterPro" id="IPR009288">
    <property type="entry name" value="AIG2-like_dom"/>
</dbReference>
<dbReference type="InterPro" id="IPR036568">
    <property type="entry name" value="GGCT-like_sf"/>
</dbReference>
<gene>
    <name evidence="4" type="ORF">P9H32_05020</name>
</gene>
<organism evidence="4 5">
    <name type="scientific">Pontiella agarivorans</name>
    <dbReference type="NCBI Taxonomy" id="3038953"/>
    <lineage>
        <taxon>Bacteria</taxon>
        <taxon>Pseudomonadati</taxon>
        <taxon>Kiritimatiellota</taxon>
        <taxon>Kiritimatiellia</taxon>
        <taxon>Kiritimatiellales</taxon>
        <taxon>Pontiellaceae</taxon>
        <taxon>Pontiella</taxon>
    </lineage>
</organism>
<proteinExistence type="predicted"/>
<sequence>MNLFTYGTLMWPEVLESVIGRRLTGTRAVLEGYIRLRVKGQHYPVAVRSPEDAVEGTLCTGLFPEELQCLDRFEGVEYDRVETDFDGTAAWVYVLSKDWKSIAAPTLWKPADLRPEHLAAFCAEYRGWGERSN</sequence>
<dbReference type="InterPro" id="IPR045038">
    <property type="entry name" value="AIG2-like"/>
</dbReference>
<dbReference type="RefSeq" id="WP_322607782.1">
    <property type="nucleotide sequence ID" value="NZ_JARVCO010000007.1"/>
</dbReference>
<accession>A0ABU5MUZ4</accession>
<keyword evidence="5" id="KW-1185">Reference proteome</keyword>
<dbReference type="Gene3D" id="3.10.490.10">
    <property type="entry name" value="Gamma-glutamyl cyclotransferase-like"/>
    <property type="match status" value="1"/>
</dbReference>
<evidence type="ECO:0000313" key="5">
    <source>
        <dbReference type="Proteomes" id="UP001290861"/>
    </source>
</evidence>
<evidence type="ECO:0000256" key="1">
    <source>
        <dbReference type="ARBA" id="ARBA00022679"/>
    </source>
</evidence>
<dbReference type="Pfam" id="PF06094">
    <property type="entry name" value="GGACT"/>
    <property type="match status" value="1"/>
</dbReference>
<dbReference type="InterPro" id="IPR013024">
    <property type="entry name" value="GGCT-like"/>
</dbReference>
<protein>
    <recommendedName>
        <fullName evidence="2">Putative gamma-glutamylcyclotransferase</fullName>
    </recommendedName>
</protein>
<dbReference type="CDD" id="cd06661">
    <property type="entry name" value="GGCT_like"/>
    <property type="match status" value="1"/>
</dbReference>
<reference evidence="4 5" key="1">
    <citation type="journal article" date="2024" name="Appl. Environ. Microbiol.">
        <title>Pontiella agarivorans sp. nov., a novel marine anaerobic bacterium capable of degrading macroalgal polysaccharides and fixing nitrogen.</title>
        <authorList>
            <person name="Liu N."/>
            <person name="Kivenson V."/>
            <person name="Peng X."/>
            <person name="Cui Z."/>
            <person name="Lankiewicz T.S."/>
            <person name="Gosselin K.M."/>
            <person name="English C.J."/>
            <person name="Blair E.M."/>
            <person name="O'Malley M.A."/>
            <person name="Valentine D.L."/>
        </authorList>
    </citation>
    <scope>NUCLEOTIDE SEQUENCE [LARGE SCALE GENOMIC DNA]</scope>
    <source>
        <strain evidence="4 5">NLcol2</strain>
    </source>
</reference>
<dbReference type="SUPFAM" id="SSF110857">
    <property type="entry name" value="Gamma-glutamyl cyclotransferase-like"/>
    <property type="match status" value="1"/>
</dbReference>
<evidence type="ECO:0000313" key="4">
    <source>
        <dbReference type="EMBL" id="MDZ8117982.1"/>
    </source>
</evidence>